<dbReference type="SUPFAM" id="SSF53756">
    <property type="entry name" value="UDP-Glycosyltransferase/glycogen phosphorylase"/>
    <property type="match status" value="1"/>
</dbReference>
<dbReference type="Gene3D" id="3.40.50.2000">
    <property type="entry name" value="Glycogen Phosphorylase B"/>
    <property type="match status" value="2"/>
</dbReference>
<dbReference type="GO" id="GO:0006047">
    <property type="term" value="P:UDP-N-acetylglucosamine metabolic process"/>
    <property type="evidence" value="ECO:0007669"/>
    <property type="project" value="InterPro"/>
</dbReference>
<accession>A0A4V2QCH3</accession>
<sequence length="377" mass="40577">MKRKIAILTGTRADYGLFRPILAELKSRSEFELQLIVTGMHLAAEFGRTVTDIEQDNYPIAARIDMLFRNDSRGAMAKSLAIGLLGITQALETLAPQFLLVLGDRGEMLAGAIAGAHLGVVVAHIHGGEHSGSIDDSLRHAITKLAHIHFPVTPEAAACLQNHGEVAERIFLIGAPGLDDLEQGYQVTREELSRALNTTLSPEYILAVFHPVVGEESESKSQLQAMLTTILATGRQCVLLSPNSDAGRDSLLGVISHYTNAPNLLLVPHVPRRLYLGLMAGARLMIGNSSSGIIEAPSFGLPVINIGNRQKGRTRSDSVIDVSGDETELQIVLSKILSEQSKSAVATPYCKGAARIIADTLEKIVITPQLLTKDFSQ</sequence>
<keyword evidence="3" id="KW-1185">Reference proteome</keyword>
<evidence type="ECO:0000313" key="3">
    <source>
        <dbReference type="Proteomes" id="UP000295008"/>
    </source>
</evidence>
<evidence type="ECO:0000313" key="2">
    <source>
        <dbReference type="EMBL" id="TCL60277.1"/>
    </source>
</evidence>
<feature type="domain" description="UDP-N-acetylglucosamine 2-epimerase" evidence="1">
    <location>
        <begin position="24"/>
        <end position="357"/>
    </location>
</feature>
<name>A0A4V2QCH3_HYDET</name>
<dbReference type="InterPro" id="IPR020004">
    <property type="entry name" value="UDP-GlcNAc_Epase"/>
</dbReference>
<dbReference type="PANTHER" id="PTHR43174">
    <property type="entry name" value="UDP-N-ACETYLGLUCOSAMINE 2-EPIMERASE"/>
    <property type="match status" value="1"/>
</dbReference>
<dbReference type="InterPro" id="IPR029767">
    <property type="entry name" value="WecB-like"/>
</dbReference>
<comment type="caution">
    <text evidence="2">The sequence shown here is derived from an EMBL/GenBank/DDBJ whole genome shotgun (WGS) entry which is preliminary data.</text>
</comment>
<dbReference type="Pfam" id="PF02350">
    <property type="entry name" value="Epimerase_2"/>
    <property type="match status" value="1"/>
</dbReference>
<dbReference type="OrthoDB" id="9803238at2"/>
<protein>
    <submittedName>
        <fullName evidence="2">UDP-N-acetylglucosamine 2-epimerase (Non-hydrolysing)/GDP/UDP-N,N'-diacetylbacillosamine 2-epimerase (Hydrolysing)</fullName>
    </submittedName>
</protein>
<gene>
    <name evidence="2" type="ORF">EDC14_103630</name>
</gene>
<dbReference type="PANTHER" id="PTHR43174:SF3">
    <property type="entry name" value="UDP-N-ACETYLGLUCOSAMINE 2-EPIMERASE"/>
    <property type="match status" value="1"/>
</dbReference>
<dbReference type="RefSeq" id="WP_132016395.1">
    <property type="nucleotide sequence ID" value="NZ_SLUN01000036.1"/>
</dbReference>
<organism evidence="2 3">
    <name type="scientific">Hydrogenispora ethanolica</name>
    <dbReference type="NCBI Taxonomy" id="1082276"/>
    <lineage>
        <taxon>Bacteria</taxon>
        <taxon>Bacillati</taxon>
        <taxon>Bacillota</taxon>
        <taxon>Hydrogenispora</taxon>
    </lineage>
</organism>
<dbReference type="CDD" id="cd03786">
    <property type="entry name" value="GTB_UDP-GlcNAc_2-Epimerase"/>
    <property type="match status" value="1"/>
</dbReference>
<dbReference type="InterPro" id="IPR003331">
    <property type="entry name" value="UDP_GlcNAc_Epimerase_2_dom"/>
</dbReference>
<proteinExistence type="predicted"/>
<dbReference type="Proteomes" id="UP000295008">
    <property type="component" value="Unassembled WGS sequence"/>
</dbReference>
<dbReference type="AlphaFoldDB" id="A0A4V2QCH3"/>
<dbReference type="NCBIfam" id="TIGR03568">
    <property type="entry name" value="NeuC_NnaA"/>
    <property type="match status" value="1"/>
</dbReference>
<evidence type="ECO:0000259" key="1">
    <source>
        <dbReference type="Pfam" id="PF02350"/>
    </source>
</evidence>
<reference evidence="2 3" key="1">
    <citation type="submission" date="2019-03" db="EMBL/GenBank/DDBJ databases">
        <title>Genomic Encyclopedia of Type Strains, Phase IV (KMG-IV): sequencing the most valuable type-strain genomes for metagenomic binning, comparative biology and taxonomic classification.</title>
        <authorList>
            <person name="Goeker M."/>
        </authorList>
    </citation>
    <scope>NUCLEOTIDE SEQUENCE [LARGE SCALE GENOMIC DNA]</scope>
    <source>
        <strain evidence="2 3">LX-B</strain>
    </source>
</reference>
<dbReference type="EMBL" id="SLUN01000036">
    <property type="protein sequence ID" value="TCL60277.1"/>
    <property type="molecule type" value="Genomic_DNA"/>
</dbReference>
<dbReference type="GO" id="GO:0004553">
    <property type="term" value="F:hydrolase activity, hydrolyzing O-glycosyl compounds"/>
    <property type="evidence" value="ECO:0007669"/>
    <property type="project" value="InterPro"/>
</dbReference>